<evidence type="ECO:0000256" key="1">
    <source>
        <dbReference type="SAM" id="MobiDB-lite"/>
    </source>
</evidence>
<dbReference type="RefSeq" id="XP_020118912.1">
    <property type="nucleotide sequence ID" value="XM_020268025.1"/>
</dbReference>
<comment type="caution">
    <text evidence="3">The sequence shown here is derived from an EMBL/GenBank/DDBJ whole genome shotgun (WGS) entry which is preliminary data.</text>
</comment>
<feature type="region of interest" description="Disordered" evidence="1">
    <location>
        <begin position="76"/>
        <end position="135"/>
    </location>
</feature>
<evidence type="ECO:0000256" key="2">
    <source>
        <dbReference type="SAM" id="SignalP"/>
    </source>
</evidence>
<dbReference type="OrthoDB" id="4227410at2759"/>
<gene>
    <name evidence="3" type="ORF">UA08_05724</name>
</gene>
<accession>A0A225ACE1</accession>
<dbReference type="AlphaFoldDB" id="A0A225ACE1"/>
<feature type="chain" id="PRO_5012420466" evidence="2">
    <location>
        <begin position="24"/>
        <end position="147"/>
    </location>
</feature>
<dbReference type="Proteomes" id="UP000214365">
    <property type="component" value="Unassembled WGS sequence"/>
</dbReference>
<organism evidence="3 4">
    <name type="scientific">Talaromyces atroroseus</name>
    <dbReference type="NCBI Taxonomy" id="1441469"/>
    <lineage>
        <taxon>Eukaryota</taxon>
        <taxon>Fungi</taxon>
        <taxon>Dikarya</taxon>
        <taxon>Ascomycota</taxon>
        <taxon>Pezizomycotina</taxon>
        <taxon>Eurotiomycetes</taxon>
        <taxon>Eurotiomycetidae</taxon>
        <taxon>Eurotiales</taxon>
        <taxon>Trichocomaceae</taxon>
        <taxon>Talaromyces</taxon>
        <taxon>Talaromyces sect. Trachyspermi</taxon>
    </lineage>
</organism>
<proteinExistence type="predicted"/>
<keyword evidence="4" id="KW-1185">Reference proteome</keyword>
<sequence>MARSNLFYYLFAVLVVLAVVANARPTSPQPDTGNVGAMPGMATALKGGAQDNDNAPKDVMADKEAAYEEDMEKALEAASKAAAKATPTVAGLRPTPGVPTTAPSQTSAKPQPAAQASPSESASAKPKSMLSNLPLVGSLVEGLPLPI</sequence>
<feature type="region of interest" description="Disordered" evidence="1">
    <location>
        <begin position="25"/>
        <end position="57"/>
    </location>
</feature>
<feature type="compositionally biased region" description="Low complexity" evidence="1">
    <location>
        <begin position="76"/>
        <end position="85"/>
    </location>
</feature>
<dbReference type="GeneID" id="31005480"/>
<feature type="compositionally biased region" description="Low complexity" evidence="1">
    <location>
        <begin position="102"/>
        <end position="128"/>
    </location>
</feature>
<protein>
    <submittedName>
        <fullName evidence="3">Uncharacterized protein</fullName>
    </submittedName>
</protein>
<evidence type="ECO:0000313" key="3">
    <source>
        <dbReference type="EMBL" id="OKL58791.1"/>
    </source>
</evidence>
<evidence type="ECO:0000313" key="4">
    <source>
        <dbReference type="Proteomes" id="UP000214365"/>
    </source>
</evidence>
<feature type="signal peptide" evidence="2">
    <location>
        <begin position="1"/>
        <end position="23"/>
    </location>
</feature>
<name>A0A225ACE1_TALAT</name>
<reference evidence="3 4" key="1">
    <citation type="submission" date="2015-06" db="EMBL/GenBank/DDBJ databases">
        <title>Talaromyces atroroseus IBT 11181 draft genome.</title>
        <authorList>
            <person name="Rasmussen K.B."/>
            <person name="Rasmussen S."/>
            <person name="Petersen B."/>
            <person name="Sicheritz-Ponten T."/>
            <person name="Mortensen U.H."/>
            <person name="Thrane U."/>
        </authorList>
    </citation>
    <scope>NUCLEOTIDE SEQUENCE [LARGE SCALE GENOMIC DNA]</scope>
    <source>
        <strain evidence="3 4">IBT 11181</strain>
    </source>
</reference>
<keyword evidence="2" id="KW-0732">Signal</keyword>
<dbReference type="EMBL" id="LFMY01000008">
    <property type="protein sequence ID" value="OKL58791.1"/>
    <property type="molecule type" value="Genomic_DNA"/>
</dbReference>